<gene>
    <name evidence="2" type="ORF">GCM10010913_44350</name>
</gene>
<protein>
    <submittedName>
        <fullName evidence="2">Uncharacterized protein</fullName>
    </submittedName>
</protein>
<evidence type="ECO:0000313" key="2">
    <source>
        <dbReference type="EMBL" id="GGG17414.1"/>
    </source>
</evidence>
<dbReference type="Proteomes" id="UP000608420">
    <property type="component" value="Unassembled WGS sequence"/>
</dbReference>
<name>A0ABQ1W825_9BACL</name>
<keyword evidence="3" id="KW-1185">Reference proteome</keyword>
<dbReference type="EMBL" id="BMIW01000048">
    <property type="protein sequence ID" value="GGG17414.1"/>
    <property type="molecule type" value="Genomic_DNA"/>
</dbReference>
<feature type="region of interest" description="Disordered" evidence="1">
    <location>
        <begin position="1"/>
        <end position="20"/>
    </location>
</feature>
<proteinExistence type="predicted"/>
<sequence length="74" mass="8372">MAAQQGLASGQTQLPDTERSENFGYEGYFVKSEQLAARHEPVIIPKNLLRHAVGTAKITAIRYRYPQIPYRPVQ</sequence>
<comment type="caution">
    <text evidence="2">The sequence shown here is derived from an EMBL/GenBank/DDBJ whole genome shotgun (WGS) entry which is preliminary data.</text>
</comment>
<evidence type="ECO:0000313" key="3">
    <source>
        <dbReference type="Proteomes" id="UP000608420"/>
    </source>
</evidence>
<accession>A0ABQ1W825</accession>
<organism evidence="2 3">
    <name type="scientific">Paenibacillus aceti</name>
    <dbReference type="NCBI Taxonomy" id="1820010"/>
    <lineage>
        <taxon>Bacteria</taxon>
        <taxon>Bacillati</taxon>
        <taxon>Bacillota</taxon>
        <taxon>Bacilli</taxon>
        <taxon>Bacillales</taxon>
        <taxon>Paenibacillaceae</taxon>
        <taxon>Paenibacillus</taxon>
    </lineage>
</organism>
<evidence type="ECO:0000256" key="1">
    <source>
        <dbReference type="SAM" id="MobiDB-lite"/>
    </source>
</evidence>
<feature type="compositionally biased region" description="Polar residues" evidence="1">
    <location>
        <begin position="1"/>
        <end position="15"/>
    </location>
</feature>
<reference evidence="3" key="1">
    <citation type="journal article" date="2019" name="Int. J. Syst. Evol. Microbiol.">
        <title>The Global Catalogue of Microorganisms (GCM) 10K type strain sequencing project: providing services to taxonomists for standard genome sequencing and annotation.</title>
        <authorList>
            <consortium name="The Broad Institute Genomics Platform"/>
            <consortium name="The Broad Institute Genome Sequencing Center for Infectious Disease"/>
            <person name="Wu L."/>
            <person name="Ma J."/>
        </authorList>
    </citation>
    <scope>NUCLEOTIDE SEQUENCE [LARGE SCALE GENOMIC DNA]</scope>
    <source>
        <strain evidence="3">CGMCC 1.15420</strain>
    </source>
</reference>